<dbReference type="GO" id="GO:0046872">
    <property type="term" value="F:metal ion binding"/>
    <property type="evidence" value="ECO:0007669"/>
    <property type="project" value="UniProtKB-KW"/>
</dbReference>
<evidence type="ECO:0000256" key="2">
    <source>
        <dbReference type="ARBA" id="ARBA00022741"/>
    </source>
</evidence>
<dbReference type="PANTHER" id="PTHR23407:SF1">
    <property type="entry name" value="5-FORMYLTETRAHYDROFOLATE CYCLO-LIGASE"/>
    <property type="match status" value="1"/>
</dbReference>
<dbReference type="GO" id="GO:0035999">
    <property type="term" value="P:tetrahydrofolate interconversion"/>
    <property type="evidence" value="ECO:0007669"/>
    <property type="project" value="TreeGrafter"/>
</dbReference>
<dbReference type="GO" id="GO:0030272">
    <property type="term" value="F:5-formyltetrahydrofolate cyclo-ligase activity"/>
    <property type="evidence" value="ECO:0007669"/>
    <property type="project" value="UniProtKB-EC"/>
</dbReference>
<keyword evidence="7" id="KW-0460">Magnesium</keyword>
<dbReference type="NCBIfam" id="TIGR02727">
    <property type="entry name" value="MTHFS_bact"/>
    <property type="match status" value="1"/>
</dbReference>
<keyword evidence="3 6" id="KW-0067">ATP-binding</keyword>
<proteinExistence type="inferred from homology"/>
<protein>
    <recommendedName>
        <fullName evidence="5 7">5-formyltetrahydrofolate cyclo-ligase</fullName>
        <ecNumber evidence="5 7">6.3.3.2</ecNumber>
    </recommendedName>
</protein>
<reference evidence="8 9" key="1">
    <citation type="journal article" date="2023" name="Elife">
        <title>Identification of key yeast species and microbe-microbe interactions impacting larval growth of Drosophila in the wild.</title>
        <authorList>
            <person name="Mure A."/>
            <person name="Sugiura Y."/>
            <person name="Maeda R."/>
            <person name="Honda K."/>
            <person name="Sakurai N."/>
            <person name="Takahashi Y."/>
            <person name="Watada M."/>
            <person name="Katoh T."/>
            <person name="Gotoh A."/>
            <person name="Gotoh Y."/>
            <person name="Taniguchi I."/>
            <person name="Nakamura K."/>
            <person name="Hayashi T."/>
            <person name="Katayama T."/>
            <person name="Uemura T."/>
            <person name="Hattori Y."/>
        </authorList>
    </citation>
    <scope>NUCLEOTIDE SEQUENCE [LARGE SCALE GENOMIC DNA]</scope>
    <source>
        <strain evidence="8 9">SB-73</strain>
    </source>
</reference>
<keyword evidence="2 6" id="KW-0547">Nucleotide-binding</keyword>
<sequence>MSSKEALRKTISKAVKCLDNVTLKTQSDAVAHKLRQLDAYKQAKRIAIYMNMDSGELKTDLMISHAFNDGKRVFLPNITSLGPHDRKYFPNQKRHLRMLEVSSHNDVLNLLPRGKYKLKEPIDGYDCLSDREGLDLIIVPGVGFTSACHRIGHGGAFYDSYIQEHRAIAGNVPFLIGVGLSAQLVDNDVLPIEDHDYILDQVIIGNDVYCK</sequence>
<keyword evidence="9" id="KW-1185">Reference proteome</keyword>
<dbReference type="SUPFAM" id="SSF100950">
    <property type="entry name" value="NagB/RpiA/CoA transferase-like"/>
    <property type="match status" value="1"/>
</dbReference>
<dbReference type="EC" id="6.3.3.2" evidence="5 7"/>
<evidence type="ECO:0000256" key="7">
    <source>
        <dbReference type="RuleBase" id="RU361279"/>
    </source>
</evidence>
<evidence type="ECO:0000256" key="6">
    <source>
        <dbReference type="PIRSR" id="PIRSR006806-1"/>
    </source>
</evidence>
<feature type="binding site" evidence="6">
    <location>
        <position position="56"/>
    </location>
    <ligand>
        <name>substrate</name>
    </ligand>
</feature>
<dbReference type="InterPro" id="IPR002698">
    <property type="entry name" value="FTHF_cligase"/>
</dbReference>
<dbReference type="GO" id="GO:0005524">
    <property type="term" value="F:ATP binding"/>
    <property type="evidence" value="ECO:0007669"/>
    <property type="project" value="UniProtKB-KW"/>
</dbReference>
<comment type="caution">
    <text evidence="8">The sequence shown here is derived from an EMBL/GenBank/DDBJ whole genome shotgun (WGS) entry which is preliminary data.</text>
</comment>
<dbReference type="Gene3D" id="3.40.50.10420">
    <property type="entry name" value="NagB/RpiA/CoA transferase-like"/>
    <property type="match status" value="1"/>
</dbReference>
<gene>
    <name evidence="8" type="ORF">DASB73_043150</name>
</gene>
<dbReference type="Pfam" id="PF01812">
    <property type="entry name" value="5-FTHF_cyc-lig"/>
    <property type="match status" value="1"/>
</dbReference>
<feature type="binding site" evidence="6">
    <location>
        <position position="50"/>
    </location>
    <ligand>
        <name>substrate</name>
    </ligand>
</feature>
<dbReference type="Proteomes" id="UP001362899">
    <property type="component" value="Unassembled WGS sequence"/>
</dbReference>
<evidence type="ECO:0000313" key="9">
    <source>
        <dbReference type="Proteomes" id="UP001362899"/>
    </source>
</evidence>
<dbReference type="AlphaFoldDB" id="A0AAV5RQE9"/>
<keyword evidence="7" id="KW-0479">Metal-binding</keyword>
<dbReference type="GO" id="GO:0005739">
    <property type="term" value="C:mitochondrion"/>
    <property type="evidence" value="ECO:0007669"/>
    <property type="project" value="TreeGrafter"/>
</dbReference>
<evidence type="ECO:0000256" key="4">
    <source>
        <dbReference type="ARBA" id="ARBA00036539"/>
    </source>
</evidence>
<comment type="catalytic activity">
    <reaction evidence="4 7">
        <text>(6S)-5-formyl-5,6,7,8-tetrahydrofolate + ATP = (6R)-5,10-methenyltetrahydrofolate + ADP + phosphate</text>
        <dbReference type="Rhea" id="RHEA:10488"/>
        <dbReference type="ChEBI" id="CHEBI:30616"/>
        <dbReference type="ChEBI" id="CHEBI:43474"/>
        <dbReference type="ChEBI" id="CHEBI:57455"/>
        <dbReference type="ChEBI" id="CHEBI:57457"/>
        <dbReference type="ChEBI" id="CHEBI:456216"/>
        <dbReference type="EC" id="6.3.3.2"/>
    </reaction>
</comment>
<feature type="binding site" evidence="6">
    <location>
        <begin position="4"/>
        <end position="8"/>
    </location>
    <ligand>
        <name>ATP</name>
        <dbReference type="ChEBI" id="CHEBI:30616"/>
    </ligand>
</feature>
<comment type="cofactor">
    <cofactor evidence="7">
        <name>Mg(2+)</name>
        <dbReference type="ChEBI" id="CHEBI:18420"/>
    </cofactor>
</comment>
<evidence type="ECO:0000256" key="1">
    <source>
        <dbReference type="ARBA" id="ARBA00010638"/>
    </source>
</evidence>
<comment type="similarity">
    <text evidence="1 7">Belongs to the 5-formyltetrahydrofolate cyclo-ligase family.</text>
</comment>
<dbReference type="InterPro" id="IPR037171">
    <property type="entry name" value="NagB/RpiA_transferase-like"/>
</dbReference>
<evidence type="ECO:0000256" key="3">
    <source>
        <dbReference type="ARBA" id="ARBA00022840"/>
    </source>
</evidence>
<evidence type="ECO:0000313" key="8">
    <source>
        <dbReference type="EMBL" id="GMM53352.1"/>
    </source>
</evidence>
<accession>A0AAV5RQE9</accession>
<dbReference type="EMBL" id="BTGC01000008">
    <property type="protein sequence ID" value="GMM53352.1"/>
    <property type="molecule type" value="Genomic_DNA"/>
</dbReference>
<name>A0AAV5RQE9_STABA</name>
<evidence type="ECO:0000256" key="5">
    <source>
        <dbReference type="ARBA" id="ARBA00038966"/>
    </source>
</evidence>
<dbReference type="PANTHER" id="PTHR23407">
    <property type="entry name" value="ATPASE INHIBITOR/5-FORMYLTETRAHYDROFOLATE CYCLO-LIGASE"/>
    <property type="match status" value="1"/>
</dbReference>
<dbReference type="PIRSF" id="PIRSF006806">
    <property type="entry name" value="FTHF_cligase"/>
    <property type="match status" value="1"/>
</dbReference>
<feature type="binding site" evidence="6">
    <location>
        <begin position="150"/>
        <end position="158"/>
    </location>
    <ligand>
        <name>ATP</name>
        <dbReference type="ChEBI" id="CHEBI:30616"/>
    </ligand>
</feature>
<dbReference type="GO" id="GO:0009396">
    <property type="term" value="P:folic acid-containing compound biosynthetic process"/>
    <property type="evidence" value="ECO:0007669"/>
    <property type="project" value="TreeGrafter"/>
</dbReference>
<dbReference type="InterPro" id="IPR024185">
    <property type="entry name" value="FTHF_cligase-like_sf"/>
</dbReference>
<organism evidence="8 9">
    <name type="scientific">Starmerella bacillaris</name>
    <name type="common">Yeast</name>
    <name type="synonym">Candida zemplinina</name>
    <dbReference type="NCBI Taxonomy" id="1247836"/>
    <lineage>
        <taxon>Eukaryota</taxon>
        <taxon>Fungi</taxon>
        <taxon>Dikarya</taxon>
        <taxon>Ascomycota</taxon>
        <taxon>Saccharomycotina</taxon>
        <taxon>Dipodascomycetes</taxon>
        <taxon>Dipodascales</taxon>
        <taxon>Trichomonascaceae</taxon>
        <taxon>Starmerella</taxon>
    </lineage>
</organism>